<dbReference type="PANTHER" id="PTHR42711:SF5">
    <property type="entry name" value="ABC TRANSPORTER ATP-BINDING PROTEIN NATA"/>
    <property type="match status" value="1"/>
</dbReference>
<comment type="caution">
    <text evidence="8">The sequence shown here is derived from an EMBL/GenBank/DDBJ whole genome shotgun (WGS) entry which is preliminary data.</text>
</comment>
<dbReference type="GO" id="GO:0005524">
    <property type="term" value="F:ATP binding"/>
    <property type="evidence" value="ECO:0007669"/>
    <property type="project" value="UniProtKB-KW"/>
</dbReference>
<evidence type="ECO:0000256" key="3">
    <source>
        <dbReference type="ARBA" id="ARBA00022448"/>
    </source>
</evidence>
<evidence type="ECO:0000259" key="7">
    <source>
        <dbReference type="PROSITE" id="PS50893"/>
    </source>
</evidence>
<evidence type="ECO:0000256" key="5">
    <source>
        <dbReference type="ARBA" id="ARBA00022840"/>
    </source>
</evidence>
<dbReference type="PROSITE" id="PS00211">
    <property type="entry name" value="ABC_TRANSPORTER_1"/>
    <property type="match status" value="1"/>
</dbReference>
<sequence length="314" mass="34423">MTAHRRTVISARGLTKSYGRTRALAGVDLDVRQGEIFGFLGPNGAGKTTAIRILLDLIRRDGGEVTLLGHDPRTAGAGLRADIGYLPGELAMSTRRSARELLTYYGNLRGGVHPSRIGALAERFKLDLDRPVRGLSKGNKQKVGLVQAFMHDPALLILDEPTSGLDPLLQQEFLALVRETRSEGRTVFMSSHVLSEVQAVSDRAAIIRDGRIAATENMEELRDRVAREFTIRFAEEPSADEVERFGDEADVQDLAVHGDTLTCVVHGSPDALIKLAARHTVLMLNSEEPDLERLFFTHYDNGTGEEGTQRDADA</sequence>
<dbReference type="PROSITE" id="PS50893">
    <property type="entry name" value="ABC_TRANSPORTER_2"/>
    <property type="match status" value="1"/>
</dbReference>
<keyword evidence="4" id="KW-0547">Nucleotide-binding</keyword>
<dbReference type="InterPro" id="IPR003593">
    <property type="entry name" value="AAA+_ATPase"/>
</dbReference>
<dbReference type="GO" id="GO:0046677">
    <property type="term" value="P:response to antibiotic"/>
    <property type="evidence" value="ECO:0007669"/>
    <property type="project" value="UniProtKB-KW"/>
</dbReference>
<evidence type="ECO:0000313" key="9">
    <source>
        <dbReference type="Proteomes" id="UP000546642"/>
    </source>
</evidence>
<evidence type="ECO:0000256" key="2">
    <source>
        <dbReference type="ARBA" id="ARBA00005417"/>
    </source>
</evidence>
<dbReference type="PANTHER" id="PTHR42711">
    <property type="entry name" value="ABC TRANSPORTER ATP-BINDING PROTEIN"/>
    <property type="match status" value="1"/>
</dbReference>
<gene>
    <name evidence="8" type="ORF">HNR23_003121</name>
</gene>
<reference evidence="8 9" key="1">
    <citation type="submission" date="2020-08" db="EMBL/GenBank/DDBJ databases">
        <title>Sequencing the genomes of 1000 actinobacteria strains.</title>
        <authorList>
            <person name="Klenk H.-P."/>
        </authorList>
    </citation>
    <scope>NUCLEOTIDE SEQUENCE [LARGE SCALE GENOMIC DNA]</scope>
    <source>
        <strain evidence="8 9">DSM 46659</strain>
    </source>
</reference>
<evidence type="ECO:0000256" key="6">
    <source>
        <dbReference type="ARBA" id="ARBA00023251"/>
    </source>
</evidence>
<accession>A0A7X0D6U5</accession>
<keyword evidence="3" id="KW-0813">Transport</keyword>
<dbReference type="InterPro" id="IPR017871">
    <property type="entry name" value="ABC_transporter-like_CS"/>
</dbReference>
<dbReference type="InterPro" id="IPR027417">
    <property type="entry name" value="P-loop_NTPase"/>
</dbReference>
<dbReference type="CDD" id="cd03230">
    <property type="entry name" value="ABC_DR_subfamily_A"/>
    <property type="match status" value="1"/>
</dbReference>
<dbReference type="EMBL" id="JACHDS010000001">
    <property type="protein sequence ID" value="MBB6173061.1"/>
    <property type="molecule type" value="Genomic_DNA"/>
</dbReference>
<feature type="domain" description="ABC transporter" evidence="7">
    <location>
        <begin position="9"/>
        <end position="234"/>
    </location>
</feature>
<comment type="similarity">
    <text evidence="2">Belongs to the ABC transporter superfamily.</text>
</comment>
<dbReference type="AlphaFoldDB" id="A0A7X0D6U5"/>
<dbReference type="GO" id="GO:0016887">
    <property type="term" value="F:ATP hydrolysis activity"/>
    <property type="evidence" value="ECO:0007669"/>
    <property type="project" value="InterPro"/>
</dbReference>
<evidence type="ECO:0000256" key="1">
    <source>
        <dbReference type="ARBA" id="ARBA00004202"/>
    </source>
</evidence>
<keyword evidence="5 8" id="KW-0067">ATP-binding</keyword>
<keyword evidence="6" id="KW-0046">Antibiotic resistance</keyword>
<protein>
    <submittedName>
        <fullName evidence="8">ABC-2 type transport system ATP-binding protein</fullName>
    </submittedName>
</protein>
<dbReference type="InterPro" id="IPR003439">
    <property type="entry name" value="ABC_transporter-like_ATP-bd"/>
</dbReference>
<proteinExistence type="inferred from homology"/>
<dbReference type="InterPro" id="IPR050763">
    <property type="entry name" value="ABC_transporter_ATP-binding"/>
</dbReference>
<keyword evidence="9" id="KW-1185">Reference proteome</keyword>
<evidence type="ECO:0000256" key="4">
    <source>
        <dbReference type="ARBA" id="ARBA00022741"/>
    </source>
</evidence>
<comment type="subcellular location">
    <subcellularLocation>
        <location evidence="1">Cell membrane</location>
        <topology evidence="1">Peripheral membrane protein</topology>
    </subcellularLocation>
</comment>
<dbReference type="GO" id="GO:0005886">
    <property type="term" value="C:plasma membrane"/>
    <property type="evidence" value="ECO:0007669"/>
    <property type="project" value="UniProtKB-SubCell"/>
</dbReference>
<dbReference type="SMART" id="SM00382">
    <property type="entry name" value="AAA"/>
    <property type="match status" value="1"/>
</dbReference>
<dbReference type="Proteomes" id="UP000546642">
    <property type="component" value="Unassembled WGS sequence"/>
</dbReference>
<organism evidence="8 9">
    <name type="scientific">Nocardiopsis mwathae</name>
    <dbReference type="NCBI Taxonomy" id="1472723"/>
    <lineage>
        <taxon>Bacteria</taxon>
        <taxon>Bacillati</taxon>
        <taxon>Actinomycetota</taxon>
        <taxon>Actinomycetes</taxon>
        <taxon>Streptosporangiales</taxon>
        <taxon>Nocardiopsidaceae</taxon>
        <taxon>Nocardiopsis</taxon>
    </lineage>
</organism>
<dbReference type="SUPFAM" id="SSF52540">
    <property type="entry name" value="P-loop containing nucleoside triphosphate hydrolases"/>
    <property type="match status" value="1"/>
</dbReference>
<dbReference type="Pfam" id="PF00005">
    <property type="entry name" value="ABC_tran"/>
    <property type="match status" value="1"/>
</dbReference>
<name>A0A7X0D6U5_9ACTN</name>
<dbReference type="Gene3D" id="3.40.50.300">
    <property type="entry name" value="P-loop containing nucleotide triphosphate hydrolases"/>
    <property type="match status" value="1"/>
</dbReference>
<dbReference type="RefSeq" id="WP_184076270.1">
    <property type="nucleotide sequence ID" value="NZ_JACHDS010000001.1"/>
</dbReference>
<evidence type="ECO:0000313" key="8">
    <source>
        <dbReference type="EMBL" id="MBB6173061.1"/>
    </source>
</evidence>